<feature type="compositionally biased region" description="Low complexity" evidence="1">
    <location>
        <begin position="155"/>
        <end position="168"/>
    </location>
</feature>
<organism evidence="3 4">
    <name type="scientific">Xylaria flabelliformis</name>
    <dbReference type="NCBI Taxonomy" id="2512241"/>
    <lineage>
        <taxon>Eukaryota</taxon>
        <taxon>Fungi</taxon>
        <taxon>Dikarya</taxon>
        <taxon>Ascomycota</taxon>
        <taxon>Pezizomycotina</taxon>
        <taxon>Sordariomycetes</taxon>
        <taxon>Xylariomycetidae</taxon>
        <taxon>Xylariales</taxon>
        <taxon>Xylariaceae</taxon>
        <taxon>Xylaria</taxon>
    </lineage>
</organism>
<evidence type="ECO:0000256" key="1">
    <source>
        <dbReference type="SAM" id="MobiDB-lite"/>
    </source>
</evidence>
<feature type="transmembrane region" description="Helical" evidence="2">
    <location>
        <begin position="86"/>
        <end position="107"/>
    </location>
</feature>
<reference evidence="4" key="1">
    <citation type="submission" date="2019-06" db="EMBL/GenBank/DDBJ databases">
        <title>Draft genome sequence of the griseofulvin-producing fungus Xylaria cubensis strain G536.</title>
        <authorList>
            <person name="Mead M.E."/>
            <person name="Raja H.A."/>
            <person name="Steenwyk J.L."/>
            <person name="Knowles S.L."/>
            <person name="Oberlies N.H."/>
            <person name="Rokas A."/>
        </authorList>
    </citation>
    <scope>NUCLEOTIDE SEQUENCE [LARGE SCALE GENOMIC DNA]</scope>
    <source>
        <strain evidence="4">G536</strain>
    </source>
</reference>
<evidence type="ECO:0000256" key="2">
    <source>
        <dbReference type="SAM" id="Phobius"/>
    </source>
</evidence>
<feature type="region of interest" description="Disordered" evidence="1">
    <location>
        <begin position="226"/>
        <end position="245"/>
    </location>
</feature>
<protein>
    <recommendedName>
        <fullName evidence="5">Nuclear pore complex component</fullName>
    </recommendedName>
</protein>
<evidence type="ECO:0008006" key="5">
    <source>
        <dbReference type="Google" id="ProtNLM"/>
    </source>
</evidence>
<keyword evidence="2" id="KW-0812">Transmembrane</keyword>
<dbReference type="Pfam" id="PF08058">
    <property type="entry name" value="NPCC"/>
    <property type="match status" value="1"/>
</dbReference>
<comment type="caution">
    <text evidence="3">The sequence shown here is derived from an EMBL/GenBank/DDBJ whole genome shotgun (WGS) entry which is preliminary data.</text>
</comment>
<feature type="compositionally biased region" description="Polar residues" evidence="1">
    <location>
        <begin position="1"/>
        <end position="17"/>
    </location>
</feature>
<dbReference type="GO" id="GO:0006606">
    <property type="term" value="P:protein import into nucleus"/>
    <property type="evidence" value="ECO:0007669"/>
    <property type="project" value="TreeGrafter"/>
</dbReference>
<keyword evidence="2" id="KW-0472">Membrane</keyword>
<dbReference type="EMBL" id="VFLP01000099">
    <property type="protein sequence ID" value="TRX88143.1"/>
    <property type="molecule type" value="Genomic_DNA"/>
</dbReference>
<keyword evidence="4" id="KW-1185">Reference proteome</keyword>
<name>A0A553HJP2_9PEZI</name>
<dbReference type="OrthoDB" id="429932at2759"/>
<accession>A0A553HJP2</accession>
<proteinExistence type="predicted"/>
<gene>
    <name evidence="3" type="ORF">FHL15_010989</name>
</gene>
<feature type="region of interest" description="Disordered" evidence="1">
    <location>
        <begin position="1"/>
        <end position="27"/>
    </location>
</feature>
<feature type="transmembrane region" description="Helical" evidence="2">
    <location>
        <begin position="53"/>
        <end position="70"/>
    </location>
</feature>
<dbReference type="GO" id="GO:0005640">
    <property type="term" value="C:nuclear outer membrane"/>
    <property type="evidence" value="ECO:0007669"/>
    <property type="project" value="TreeGrafter"/>
</dbReference>
<dbReference type="GO" id="GO:0070762">
    <property type="term" value="C:nuclear pore transmembrane ring"/>
    <property type="evidence" value="ECO:0007669"/>
    <property type="project" value="TreeGrafter"/>
</dbReference>
<dbReference type="PANTHER" id="PTHR28003">
    <property type="entry name" value="NUCLEOPORIN POM34"/>
    <property type="match status" value="1"/>
</dbReference>
<dbReference type="InterPro" id="IPR012578">
    <property type="entry name" value="Nucl_pore_cmplx"/>
</dbReference>
<feature type="region of interest" description="Disordered" evidence="1">
    <location>
        <begin position="127"/>
        <end position="190"/>
    </location>
</feature>
<sequence>MAPTTAQTALSTPTKTPATPAVESPGTWRHPRLREITRRQEASSFTDKNIKRILINFLLFVALVVLHSFVKKTLPTKRSAPHVWTYFNYAYCTLLAVPLCNIAFNLWPLFRSKDDISDIPLTPSQRKLLGLPPSSAPPTPGSAYSTPPRYARTPSGSVSMARRSFSSSPILNRSPSTQESPTPAGNGSGITSNYHLLQKAMFGARRSSISSPSPFGVSISTGASIFGSGPETPSPSPASKRSSVGLNNKWRYDKGMYERAKGFRDLDSESIYT</sequence>
<dbReference type="Proteomes" id="UP000319160">
    <property type="component" value="Unassembled WGS sequence"/>
</dbReference>
<keyword evidence="2" id="KW-1133">Transmembrane helix</keyword>
<dbReference type="STRING" id="2512241.A0A553HJP2"/>
<feature type="compositionally biased region" description="Polar residues" evidence="1">
    <location>
        <begin position="169"/>
        <end position="190"/>
    </location>
</feature>
<dbReference type="GO" id="GO:0030474">
    <property type="term" value="P:spindle pole body duplication"/>
    <property type="evidence" value="ECO:0007669"/>
    <property type="project" value="TreeGrafter"/>
</dbReference>
<evidence type="ECO:0000313" key="3">
    <source>
        <dbReference type="EMBL" id="TRX88143.1"/>
    </source>
</evidence>
<dbReference type="AlphaFoldDB" id="A0A553HJP2"/>
<dbReference type="PANTHER" id="PTHR28003:SF1">
    <property type="entry name" value="NUCLEOPORIN POM34"/>
    <property type="match status" value="1"/>
</dbReference>
<evidence type="ECO:0000313" key="4">
    <source>
        <dbReference type="Proteomes" id="UP000319160"/>
    </source>
</evidence>